<dbReference type="GO" id="GO:0008270">
    <property type="term" value="F:zinc ion binding"/>
    <property type="evidence" value="ECO:0007669"/>
    <property type="project" value="UniProtKB-KW"/>
</dbReference>
<evidence type="ECO:0000256" key="10">
    <source>
        <dbReference type="SAM" id="MobiDB-lite"/>
    </source>
</evidence>
<dbReference type="Proteomes" id="UP001177140">
    <property type="component" value="Unassembled WGS sequence"/>
</dbReference>
<evidence type="ECO:0000313" key="12">
    <source>
        <dbReference type="EMBL" id="MCL7041985.1"/>
    </source>
</evidence>
<keyword evidence="7" id="KW-0804">Transcription</keyword>
<comment type="similarity">
    <text evidence="2">Belongs to the histone deacetylase HD2 family.</text>
</comment>
<feature type="domain" description="C2H2-type" evidence="11">
    <location>
        <begin position="235"/>
        <end position="260"/>
    </location>
</feature>
<dbReference type="FunFam" id="2.60.120.340:FF:000004">
    <property type="entry name" value="Histone deacetylase HDT1"/>
    <property type="match status" value="1"/>
</dbReference>
<evidence type="ECO:0000256" key="1">
    <source>
        <dbReference type="ARBA" id="ARBA00004604"/>
    </source>
</evidence>
<dbReference type="InterPro" id="IPR041232">
    <property type="entry name" value="NPL"/>
</dbReference>
<feature type="region of interest" description="Disordered" evidence="10">
    <location>
        <begin position="94"/>
        <end position="236"/>
    </location>
</feature>
<dbReference type="GO" id="GO:0006325">
    <property type="term" value="P:chromatin organization"/>
    <property type="evidence" value="ECO:0007669"/>
    <property type="project" value="UniProtKB-KW"/>
</dbReference>
<keyword evidence="4" id="KW-0378">Hydrolase</keyword>
<dbReference type="AlphaFoldDB" id="A0AA42AVY2"/>
<dbReference type="InterPro" id="IPR013087">
    <property type="entry name" value="Znf_C2H2_type"/>
</dbReference>
<feature type="region of interest" description="Disordered" evidence="10">
    <location>
        <begin position="241"/>
        <end position="260"/>
    </location>
</feature>
<evidence type="ECO:0000256" key="5">
    <source>
        <dbReference type="ARBA" id="ARBA00022853"/>
    </source>
</evidence>
<feature type="compositionally biased region" description="Acidic residues" evidence="10">
    <location>
        <begin position="103"/>
        <end position="114"/>
    </location>
</feature>
<evidence type="ECO:0000256" key="6">
    <source>
        <dbReference type="ARBA" id="ARBA00023015"/>
    </source>
</evidence>
<keyword evidence="9" id="KW-0479">Metal-binding</keyword>
<feature type="compositionally biased region" description="Basic and acidic residues" evidence="10">
    <location>
        <begin position="166"/>
        <end position="175"/>
    </location>
</feature>
<dbReference type="PROSITE" id="PS00028">
    <property type="entry name" value="ZINC_FINGER_C2H2_1"/>
    <property type="match status" value="1"/>
</dbReference>
<evidence type="ECO:0000256" key="2">
    <source>
        <dbReference type="ARBA" id="ARBA00006673"/>
    </source>
</evidence>
<accession>A0AA42AVY2</accession>
<evidence type="ECO:0000256" key="3">
    <source>
        <dbReference type="ARBA" id="ARBA00022491"/>
    </source>
</evidence>
<evidence type="ECO:0000256" key="8">
    <source>
        <dbReference type="ARBA" id="ARBA00023242"/>
    </source>
</evidence>
<keyword evidence="9" id="KW-0863">Zinc-finger</keyword>
<protein>
    <recommendedName>
        <fullName evidence="11">C2H2-type domain-containing protein</fullName>
    </recommendedName>
</protein>
<feature type="compositionally biased region" description="Acidic residues" evidence="10">
    <location>
        <begin position="148"/>
        <end position="165"/>
    </location>
</feature>
<evidence type="ECO:0000256" key="4">
    <source>
        <dbReference type="ARBA" id="ARBA00022801"/>
    </source>
</evidence>
<keyword evidence="13" id="KW-1185">Reference proteome</keyword>
<comment type="caution">
    <text evidence="12">The sequence shown here is derived from an EMBL/GenBank/DDBJ whole genome shotgun (WGS) entry which is preliminary data.</text>
</comment>
<evidence type="ECO:0000259" key="11">
    <source>
        <dbReference type="PROSITE" id="PS50157"/>
    </source>
</evidence>
<dbReference type="Pfam" id="PF17800">
    <property type="entry name" value="NPL"/>
    <property type="match status" value="1"/>
</dbReference>
<reference evidence="12" key="1">
    <citation type="submission" date="2022-03" db="EMBL/GenBank/DDBJ databases">
        <title>A functionally conserved STORR gene fusion in Papaver species that diverged 16.8 million years ago.</title>
        <authorList>
            <person name="Catania T."/>
        </authorList>
    </citation>
    <scope>NUCLEOTIDE SEQUENCE</scope>
    <source>
        <strain evidence="12">S-191538</strain>
    </source>
</reference>
<dbReference type="GO" id="GO:0005730">
    <property type="term" value="C:nucleolus"/>
    <property type="evidence" value="ECO:0007669"/>
    <property type="project" value="UniProtKB-SubCell"/>
</dbReference>
<name>A0AA42AVY2_PAPNU</name>
<keyword evidence="9" id="KW-0862">Zinc</keyword>
<keyword evidence="5" id="KW-0156">Chromatin regulator</keyword>
<keyword evidence="6" id="KW-0805">Transcription regulation</keyword>
<keyword evidence="3" id="KW-0678">Repressor</keyword>
<dbReference type="Gene3D" id="2.60.120.340">
    <property type="entry name" value="Nucleoplasmin core domain"/>
    <property type="match status" value="1"/>
</dbReference>
<feature type="compositionally biased region" description="Basic and acidic residues" evidence="10">
    <location>
        <begin position="218"/>
        <end position="227"/>
    </location>
</feature>
<organism evidence="12 13">
    <name type="scientific">Papaver nudicaule</name>
    <name type="common">Iceland poppy</name>
    <dbReference type="NCBI Taxonomy" id="74823"/>
    <lineage>
        <taxon>Eukaryota</taxon>
        <taxon>Viridiplantae</taxon>
        <taxon>Streptophyta</taxon>
        <taxon>Embryophyta</taxon>
        <taxon>Tracheophyta</taxon>
        <taxon>Spermatophyta</taxon>
        <taxon>Magnoliopsida</taxon>
        <taxon>Ranunculales</taxon>
        <taxon>Papaveraceae</taxon>
        <taxon>Papaveroideae</taxon>
        <taxon>Papaver</taxon>
    </lineage>
</organism>
<keyword evidence="8" id="KW-0539">Nucleus</keyword>
<dbReference type="PROSITE" id="PS50157">
    <property type="entry name" value="ZINC_FINGER_C2H2_2"/>
    <property type="match status" value="1"/>
</dbReference>
<dbReference type="GO" id="GO:0016787">
    <property type="term" value="F:hydrolase activity"/>
    <property type="evidence" value="ECO:0007669"/>
    <property type="project" value="UniProtKB-KW"/>
</dbReference>
<comment type="subcellular location">
    <subcellularLocation>
        <location evidence="1">Nucleus</location>
        <location evidence="1">Nucleolus</location>
    </subcellularLocation>
</comment>
<sequence length="260" mass="27913">MEFWGVEVKPGVPHKVTFNEDRLVHLSQAALGETKKGSEGVVLFVNFEGKKLVLGTLSLDKCPQISYDLIFEKEFELSHNSKHGSVYFTGYKSAVEGDGPSDGSEEESESEDDIPILGNGKPEPIQDVKVGSSAAKPKVKIVEPIKDDESEDDDSEDSDEGESDDEVKQSKKRPAETSASKTPADKKAKLTTPQKSGADGKKGNEGHVATPHPAKKAGKSDKSKQETPKSAATPVACNTCSKTFNSEKGLESHTKAKHSS</sequence>
<evidence type="ECO:0000313" key="13">
    <source>
        <dbReference type="Proteomes" id="UP001177140"/>
    </source>
</evidence>
<evidence type="ECO:0000256" key="7">
    <source>
        <dbReference type="ARBA" id="ARBA00023163"/>
    </source>
</evidence>
<evidence type="ECO:0000256" key="9">
    <source>
        <dbReference type="PROSITE-ProRule" id="PRU00042"/>
    </source>
</evidence>
<gene>
    <name evidence="12" type="ORF">MKW94_024266</name>
</gene>
<dbReference type="EMBL" id="JAJJMA010229918">
    <property type="protein sequence ID" value="MCL7041985.1"/>
    <property type="molecule type" value="Genomic_DNA"/>
</dbReference>
<proteinExistence type="inferred from homology"/>